<evidence type="ECO:0000313" key="3">
    <source>
        <dbReference type="Proteomes" id="UP000027730"/>
    </source>
</evidence>
<keyword evidence="3" id="KW-1185">Reference proteome</keyword>
<dbReference type="EMBL" id="KL584725">
    <property type="protein sequence ID" value="KEQ68851.1"/>
    <property type="molecule type" value="Genomic_DNA"/>
</dbReference>
<dbReference type="HOGENOM" id="CLU_587900_0_0_1"/>
<dbReference type="GeneID" id="25414280"/>
<dbReference type="AlphaFoldDB" id="A0A074X2H7"/>
<organism evidence="2 3">
    <name type="scientific">Aureobasidium namibiae CBS 147.97</name>
    <dbReference type="NCBI Taxonomy" id="1043004"/>
    <lineage>
        <taxon>Eukaryota</taxon>
        <taxon>Fungi</taxon>
        <taxon>Dikarya</taxon>
        <taxon>Ascomycota</taxon>
        <taxon>Pezizomycotina</taxon>
        <taxon>Dothideomycetes</taxon>
        <taxon>Dothideomycetidae</taxon>
        <taxon>Dothideales</taxon>
        <taxon>Saccotheciaceae</taxon>
        <taxon>Aureobasidium</taxon>
    </lineage>
</organism>
<dbReference type="OrthoDB" id="5945798at2759"/>
<proteinExistence type="predicted"/>
<feature type="region of interest" description="Disordered" evidence="1">
    <location>
        <begin position="250"/>
        <end position="272"/>
    </location>
</feature>
<feature type="compositionally biased region" description="Polar residues" evidence="1">
    <location>
        <begin position="252"/>
        <end position="262"/>
    </location>
</feature>
<gene>
    <name evidence="2" type="ORF">M436DRAFT_67768</name>
</gene>
<name>A0A074X2H7_9PEZI</name>
<evidence type="ECO:0000256" key="1">
    <source>
        <dbReference type="SAM" id="MobiDB-lite"/>
    </source>
</evidence>
<dbReference type="Proteomes" id="UP000027730">
    <property type="component" value="Unassembled WGS sequence"/>
</dbReference>
<protein>
    <submittedName>
        <fullName evidence="2">Uncharacterized protein</fullName>
    </submittedName>
</protein>
<reference evidence="2 3" key="1">
    <citation type="journal article" date="2014" name="BMC Genomics">
        <title>Genome sequencing of four Aureobasidium pullulans varieties: biotechnological potential, stress tolerance, and description of new species.</title>
        <authorList>
            <person name="Gostin Ar C."/>
            <person name="Ohm R.A."/>
            <person name="Kogej T."/>
            <person name="Sonjak S."/>
            <person name="Turk M."/>
            <person name="Zajc J."/>
            <person name="Zalar P."/>
            <person name="Grube M."/>
            <person name="Sun H."/>
            <person name="Han J."/>
            <person name="Sharma A."/>
            <person name="Chiniquy J."/>
            <person name="Ngan C.Y."/>
            <person name="Lipzen A."/>
            <person name="Barry K."/>
            <person name="Grigoriev I.V."/>
            <person name="Gunde-Cimerman N."/>
        </authorList>
    </citation>
    <scope>NUCLEOTIDE SEQUENCE [LARGE SCALE GENOMIC DNA]</scope>
    <source>
        <strain evidence="2 3">CBS 147.97</strain>
    </source>
</reference>
<dbReference type="RefSeq" id="XP_013423046.1">
    <property type="nucleotide sequence ID" value="XM_013567592.1"/>
</dbReference>
<evidence type="ECO:0000313" key="2">
    <source>
        <dbReference type="EMBL" id="KEQ68851.1"/>
    </source>
</evidence>
<sequence>MPAAIKAAAAAARVFVHTTNVNIAHLFHDKVDAVLKQAVKHLEADLPGNAEIREIQADLAKMEFRVSETGTVLGVHHAGHRPAGGDHTGSVGVLRFGVGDTFYAAIIPTKKGKSKATTAHPDSDYEKLAAEIEKKSRLTLRYNKGSVSKTKQADASLYLCLLPLDGASKPIAAPCRRATPITKSQSLGIVSFGEYDSVPSSSPVRRSLKHQPVISLSSSTTGLPPHLLKSSAARSKTAVVQAFYGTYDIGSRPSTESNTTEGTGDEFEEHGLIRRDAYGRPVVYRDTSRCADQNAGIVVPKITTLLPTSPMSTTPPPHVSNVLVGDERSRTTASSHIQLDGTEEVCYSSSVFKSVLALEIDGDDADWTEGIIRFETPAAAAFSRHSPPPTQRLNPRTSVPRFALLQQHHWTAKGFKVPRTISSVKKQMNKRADVLDFSESRDLGSLCSHSWQLPLQKFLSATPEL</sequence>
<accession>A0A074X2H7</accession>